<evidence type="ECO:0000256" key="1">
    <source>
        <dbReference type="SAM" id="MobiDB-lite"/>
    </source>
</evidence>
<feature type="region of interest" description="Disordered" evidence="1">
    <location>
        <begin position="240"/>
        <end position="308"/>
    </location>
</feature>
<proteinExistence type="predicted"/>
<reference evidence="4" key="1">
    <citation type="submission" date="2016-06" db="UniProtKB">
        <authorList>
            <consortium name="WormBaseParasite"/>
        </authorList>
    </citation>
    <scope>IDENTIFICATION</scope>
</reference>
<dbReference type="WBParaSite" id="ECPE_0001156301-mRNA-1">
    <property type="protein sequence ID" value="ECPE_0001156301-mRNA-1"/>
    <property type="gene ID" value="ECPE_0001156301"/>
</dbReference>
<protein>
    <submittedName>
        <fullName evidence="2 4">Uncharacterized protein</fullName>
    </submittedName>
</protein>
<evidence type="ECO:0000313" key="4">
    <source>
        <dbReference type="WBParaSite" id="ECPE_0001156301-mRNA-1"/>
    </source>
</evidence>
<dbReference type="EMBL" id="UZAN01051006">
    <property type="protein sequence ID" value="VDP88619.1"/>
    <property type="molecule type" value="Genomic_DNA"/>
</dbReference>
<organism evidence="4">
    <name type="scientific">Echinostoma caproni</name>
    <dbReference type="NCBI Taxonomy" id="27848"/>
    <lineage>
        <taxon>Eukaryota</taxon>
        <taxon>Metazoa</taxon>
        <taxon>Spiralia</taxon>
        <taxon>Lophotrochozoa</taxon>
        <taxon>Platyhelminthes</taxon>
        <taxon>Trematoda</taxon>
        <taxon>Digenea</taxon>
        <taxon>Plagiorchiida</taxon>
        <taxon>Echinostomata</taxon>
        <taxon>Echinostomatoidea</taxon>
        <taxon>Echinostomatidae</taxon>
        <taxon>Echinostoma</taxon>
    </lineage>
</organism>
<evidence type="ECO:0000313" key="2">
    <source>
        <dbReference type="EMBL" id="VDP88619.1"/>
    </source>
</evidence>
<evidence type="ECO:0000313" key="3">
    <source>
        <dbReference type="Proteomes" id="UP000272942"/>
    </source>
</evidence>
<gene>
    <name evidence="2" type="ORF">ECPE_LOCUS11529</name>
</gene>
<keyword evidence="3" id="KW-1185">Reference proteome</keyword>
<dbReference type="OrthoDB" id="6247695at2759"/>
<name>A0A183AX43_9TREM</name>
<reference evidence="2 3" key="2">
    <citation type="submission" date="2018-11" db="EMBL/GenBank/DDBJ databases">
        <authorList>
            <consortium name="Pathogen Informatics"/>
        </authorList>
    </citation>
    <scope>NUCLEOTIDE SEQUENCE [LARGE SCALE GENOMIC DNA]</scope>
    <source>
        <strain evidence="2 3">Egypt</strain>
    </source>
</reference>
<dbReference type="AlphaFoldDB" id="A0A183AX43"/>
<dbReference type="Proteomes" id="UP000272942">
    <property type="component" value="Unassembled WGS sequence"/>
</dbReference>
<accession>A0A183AX43</accession>
<feature type="compositionally biased region" description="Basic and acidic residues" evidence="1">
    <location>
        <begin position="285"/>
        <end position="296"/>
    </location>
</feature>
<sequence length="308" mass="34572">MIHAEHWQKRQRSAEDRAFDELISLVTDPCEMCFEMIHMVQYAKQGVHPTVFESWNPPHLYAEFWILKQAQLENVPVKPQEERIVKSPIHQQHQSIQVDLIAPVISDSAPAPIHEDTSIEKSPAVRRPHRGIPGFRSILQCGANTLCGDTVFMGATTGASTTMTPTTARINRLFQDSTTGYTQCHITDSPSTTEIATTRLNLMENTPTAERIRRMFEEITTANLKQGPAEVAETLSNFMSTRPDDVENEPPQQVQRQDKAGSLRDSGLILDGKVASATHHSLRKSTQELEKSRDVSDVSMEIPLLSHR</sequence>